<organism evidence="1 2">
    <name type="scientific">Oceanobacillus profundus</name>
    <dbReference type="NCBI Taxonomy" id="372463"/>
    <lineage>
        <taxon>Bacteria</taxon>
        <taxon>Bacillati</taxon>
        <taxon>Bacillota</taxon>
        <taxon>Bacilli</taxon>
        <taxon>Bacillales</taxon>
        <taxon>Bacillaceae</taxon>
        <taxon>Oceanobacillus</taxon>
    </lineage>
</organism>
<keyword evidence="2" id="KW-1185">Reference proteome</keyword>
<protein>
    <submittedName>
        <fullName evidence="1">Tetratricopeptide repeat protein</fullName>
    </submittedName>
</protein>
<evidence type="ECO:0000313" key="1">
    <source>
        <dbReference type="EMBL" id="RHW33011.1"/>
    </source>
</evidence>
<dbReference type="Proteomes" id="UP000285456">
    <property type="component" value="Unassembled WGS sequence"/>
</dbReference>
<dbReference type="AlphaFoldDB" id="A0A417YJ27"/>
<dbReference type="SUPFAM" id="SSF116965">
    <property type="entry name" value="Hypothetical protein MPN330"/>
    <property type="match status" value="1"/>
</dbReference>
<evidence type="ECO:0000313" key="2">
    <source>
        <dbReference type="Proteomes" id="UP000285456"/>
    </source>
</evidence>
<dbReference type="EMBL" id="QWEH01000004">
    <property type="protein sequence ID" value="RHW33011.1"/>
    <property type="molecule type" value="Genomic_DNA"/>
</dbReference>
<dbReference type="SUPFAM" id="SSF48452">
    <property type="entry name" value="TPR-like"/>
    <property type="match status" value="1"/>
</dbReference>
<gene>
    <name evidence="1" type="ORF">D1B32_08165</name>
</gene>
<reference evidence="1 2" key="1">
    <citation type="journal article" date="2007" name="Int. J. Syst. Evol. Microbiol.">
        <title>Oceanobacillus profundus sp. nov., isolated from a deep-sea sediment core.</title>
        <authorList>
            <person name="Kim Y.G."/>
            <person name="Choi D.H."/>
            <person name="Hyun S."/>
            <person name="Cho B.C."/>
        </authorList>
    </citation>
    <scope>NUCLEOTIDE SEQUENCE [LARGE SCALE GENOMIC DNA]</scope>
    <source>
        <strain evidence="1 2">DSM 18246</strain>
    </source>
</reference>
<dbReference type="RefSeq" id="WP_095307221.1">
    <property type="nucleotide sequence ID" value="NZ_JAMAWL010000028.1"/>
</dbReference>
<dbReference type="OrthoDB" id="2961242at2"/>
<accession>A0A417YJ27</accession>
<comment type="caution">
    <text evidence="1">The sequence shown here is derived from an EMBL/GenBank/DDBJ whole genome shotgun (WGS) entry which is preliminary data.</text>
</comment>
<dbReference type="InterPro" id="IPR011990">
    <property type="entry name" value="TPR-like_helical_dom_sf"/>
</dbReference>
<dbReference type="Pfam" id="PF14559">
    <property type="entry name" value="TPR_19"/>
    <property type="match status" value="1"/>
</dbReference>
<dbReference type="Gene3D" id="1.25.40.10">
    <property type="entry name" value="Tetratricopeptide repeat domain"/>
    <property type="match status" value="1"/>
</dbReference>
<proteinExistence type="predicted"/>
<name>A0A417YJ27_9BACI</name>
<sequence length="326" mass="38854">MSSRSENVILFPKLQKRLEEESLFALQEKRYEEALSKLNLLLSYHIDNHEILIGKLICLMELGRTAEAQDLCEELLQFRNEDYYHYVHIYLTILFQTNQYDLLMEQVEYEFESGEIPDLLEEQFRQLYDMSEKMKMDLAVENKGSIIEELYEAINQDNHLEQWRIVDRMRTMKVQPDRDVSLLLTNEHVHPVIKTSLLIWLKENNVSDEIEIHKFSLSMGIVPFDLEDMKDNDIYNKILFILRDMEQENPTLFQLLKQLLYRYVYVIYPFMPPFEEVDEIAEAIKKIGKQYLHIPTNSDEEVSEAIARIMKEISMCDSLYLSIIEE</sequence>